<organism evidence="2 3">
    <name type="scientific">Candidatus Borkfalkia faecigallinarum</name>
    <dbReference type="NCBI Taxonomy" id="2838509"/>
    <lineage>
        <taxon>Bacteria</taxon>
        <taxon>Bacillati</taxon>
        <taxon>Bacillota</taxon>
        <taxon>Clostridia</taxon>
        <taxon>Christensenellales</taxon>
        <taxon>Christensenellaceae</taxon>
        <taxon>Candidatus Borkfalkia</taxon>
    </lineage>
</organism>
<feature type="signal peptide" evidence="1">
    <location>
        <begin position="1"/>
        <end position="24"/>
    </location>
</feature>
<comment type="caution">
    <text evidence="2">The sequence shown here is derived from an EMBL/GenBank/DDBJ whole genome shotgun (WGS) entry which is preliminary data.</text>
</comment>
<sequence>MKKCSVLLSLLLLLALCFSLASCAGGGNVFALLSVRLKGNGDGTVTAVARNEFALSPAALPVRLTLYVGAEAGDVSEMRVAGCAQTDDLGLFAALEVSVSVEEPAYYCAEIVYIVHGEEEILQGGTVRYDASGTRVAAMG</sequence>
<evidence type="ECO:0000313" key="2">
    <source>
        <dbReference type="EMBL" id="HIX47015.1"/>
    </source>
</evidence>
<name>A0A9D1VU49_9FIRM</name>
<keyword evidence="1" id="KW-0732">Signal</keyword>
<dbReference type="AlphaFoldDB" id="A0A9D1VU49"/>
<reference evidence="2" key="2">
    <citation type="submission" date="2021-04" db="EMBL/GenBank/DDBJ databases">
        <authorList>
            <person name="Gilroy R."/>
        </authorList>
    </citation>
    <scope>NUCLEOTIDE SEQUENCE</scope>
    <source>
        <strain evidence="2">26628</strain>
    </source>
</reference>
<evidence type="ECO:0000256" key="1">
    <source>
        <dbReference type="SAM" id="SignalP"/>
    </source>
</evidence>
<accession>A0A9D1VU49</accession>
<gene>
    <name evidence="2" type="ORF">H9737_04920</name>
</gene>
<feature type="chain" id="PRO_5038629465" evidence="1">
    <location>
        <begin position="25"/>
        <end position="140"/>
    </location>
</feature>
<proteinExistence type="predicted"/>
<reference evidence="2" key="1">
    <citation type="journal article" date="2021" name="PeerJ">
        <title>Extensive microbial diversity within the chicken gut microbiome revealed by metagenomics and culture.</title>
        <authorList>
            <person name="Gilroy R."/>
            <person name="Ravi A."/>
            <person name="Getino M."/>
            <person name="Pursley I."/>
            <person name="Horton D.L."/>
            <person name="Alikhan N.F."/>
            <person name="Baker D."/>
            <person name="Gharbi K."/>
            <person name="Hall N."/>
            <person name="Watson M."/>
            <person name="Adriaenssens E.M."/>
            <person name="Foster-Nyarko E."/>
            <person name="Jarju S."/>
            <person name="Secka A."/>
            <person name="Antonio M."/>
            <person name="Oren A."/>
            <person name="Chaudhuri R.R."/>
            <person name="La Ragione R."/>
            <person name="Hildebrand F."/>
            <person name="Pallen M.J."/>
        </authorList>
    </citation>
    <scope>NUCLEOTIDE SEQUENCE</scope>
    <source>
        <strain evidence="2">26628</strain>
    </source>
</reference>
<dbReference type="PROSITE" id="PS51257">
    <property type="entry name" value="PROKAR_LIPOPROTEIN"/>
    <property type="match status" value="1"/>
</dbReference>
<protein>
    <submittedName>
        <fullName evidence="2">Uncharacterized protein</fullName>
    </submittedName>
</protein>
<dbReference type="EMBL" id="DXFD01000076">
    <property type="protein sequence ID" value="HIX47015.1"/>
    <property type="molecule type" value="Genomic_DNA"/>
</dbReference>
<evidence type="ECO:0000313" key="3">
    <source>
        <dbReference type="Proteomes" id="UP000824249"/>
    </source>
</evidence>
<dbReference type="Proteomes" id="UP000824249">
    <property type="component" value="Unassembled WGS sequence"/>
</dbReference>